<evidence type="ECO:0000256" key="2">
    <source>
        <dbReference type="ARBA" id="ARBA00022448"/>
    </source>
</evidence>
<feature type="domain" description="ABC transmembrane type-1" evidence="8">
    <location>
        <begin position="66"/>
        <end position="256"/>
    </location>
</feature>
<dbReference type="InterPro" id="IPR000515">
    <property type="entry name" value="MetI-like"/>
</dbReference>
<dbReference type="CDD" id="cd06261">
    <property type="entry name" value="TM_PBP2"/>
    <property type="match status" value="1"/>
</dbReference>
<evidence type="ECO:0000256" key="1">
    <source>
        <dbReference type="ARBA" id="ARBA00004651"/>
    </source>
</evidence>
<comment type="subcellular location">
    <subcellularLocation>
        <location evidence="1 7">Cell membrane</location>
        <topology evidence="1 7">Multi-pass membrane protein</topology>
    </subcellularLocation>
</comment>
<dbReference type="AlphaFoldDB" id="A0A136PJG1"/>
<dbReference type="Gene3D" id="1.10.3720.10">
    <property type="entry name" value="MetI-like"/>
    <property type="match status" value="1"/>
</dbReference>
<dbReference type="Proteomes" id="UP000070620">
    <property type="component" value="Unassembled WGS sequence"/>
</dbReference>
<dbReference type="EMBL" id="LRQV01000181">
    <property type="protein sequence ID" value="KXK58534.1"/>
    <property type="molecule type" value="Genomic_DNA"/>
</dbReference>
<accession>A0A136PJG1</accession>
<evidence type="ECO:0000256" key="3">
    <source>
        <dbReference type="ARBA" id="ARBA00022475"/>
    </source>
</evidence>
<evidence type="ECO:0000256" key="7">
    <source>
        <dbReference type="RuleBase" id="RU363032"/>
    </source>
</evidence>
<proteinExistence type="inferred from homology"/>
<dbReference type="GO" id="GO:0005886">
    <property type="term" value="C:plasma membrane"/>
    <property type="evidence" value="ECO:0007669"/>
    <property type="project" value="UniProtKB-SubCell"/>
</dbReference>
<dbReference type="GO" id="GO:0055085">
    <property type="term" value="P:transmembrane transport"/>
    <property type="evidence" value="ECO:0007669"/>
    <property type="project" value="InterPro"/>
</dbReference>
<evidence type="ECO:0000259" key="8">
    <source>
        <dbReference type="PROSITE" id="PS50928"/>
    </source>
</evidence>
<dbReference type="InterPro" id="IPR035906">
    <property type="entry name" value="MetI-like_sf"/>
</dbReference>
<evidence type="ECO:0000313" key="9">
    <source>
        <dbReference type="EMBL" id="KXK58534.1"/>
    </source>
</evidence>
<evidence type="ECO:0000256" key="6">
    <source>
        <dbReference type="ARBA" id="ARBA00023136"/>
    </source>
</evidence>
<dbReference type="InterPro" id="IPR050366">
    <property type="entry name" value="BP-dependent_transpt_permease"/>
</dbReference>
<sequence length="269" mass="27723">MAGGTGIVLLGALAVVAAVGPWLLGTDGRERVARPYAPPSAEHWLGADDLGRDLFAQLVIGARGSLGIALLVAVAATTVAALVGGLAGLVPPWASALVMRSVDLILALPFLPLLILAAAFLGPSLGVRAVVVAALLWAGPARLVRAGVLAAWSRGHLQAARAMGASAWYLLWRHASPVVAPLLVPVFVRAAMTAIVLDASLAFLGLGDPTLPSWGTMIHWASVRGAMLTDAWLWWALPPGLAIVATVTALALVGVATEDRLNPTLRQAR</sequence>
<feature type="transmembrane region" description="Helical" evidence="7">
    <location>
        <begin position="178"/>
        <end position="204"/>
    </location>
</feature>
<dbReference type="SUPFAM" id="SSF161098">
    <property type="entry name" value="MetI-like"/>
    <property type="match status" value="1"/>
</dbReference>
<dbReference type="Pfam" id="PF00528">
    <property type="entry name" value="BPD_transp_1"/>
    <property type="match status" value="1"/>
</dbReference>
<feature type="transmembrane region" description="Helical" evidence="7">
    <location>
        <begin position="66"/>
        <end position="90"/>
    </location>
</feature>
<dbReference type="PROSITE" id="PS50928">
    <property type="entry name" value="ABC_TM1"/>
    <property type="match status" value="1"/>
</dbReference>
<name>A0A136PJG1_9ACTN</name>
<keyword evidence="3" id="KW-1003">Cell membrane</keyword>
<keyword evidence="2 7" id="KW-0813">Transport</keyword>
<reference evidence="9 10" key="1">
    <citation type="submission" date="2016-01" db="EMBL/GenBank/DDBJ databases">
        <title>Whole genome sequence and analysis of Micromonospora rosaria DSM 803, which can produce antibacterial substance rosamicin.</title>
        <authorList>
            <person name="Yang H."/>
            <person name="He X."/>
            <person name="Zhu D."/>
        </authorList>
    </citation>
    <scope>NUCLEOTIDE SEQUENCE [LARGE SCALE GENOMIC DNA]</scope>
    <source>
        <strain evidence="9 10">DSM 803</strain>
    </source>
</reference>
<evidence type="ECO:0000256" key="5">
    <source>
        <dbReference type="ARBA" id="ARBA00022989"/>
    </source>
</evidence>
<dbReference type="PANTHER" id="PTHR43386:SF1">
    <property type="entry name" value="D,D-DIPEPTIDE TRANSPORT SYSTEM PERMEASE PROTEIN DDPC-RELATED"/>
    <property type="match status" value="1"/>
</dbReference>
<comment type="caution">
    <text evidence="9">The sequence shown here is derived from an EMBL/GenBank/DDBJ whole genome shotgun (WGS) entry which is preliminary data.</text>
</comment>
<gene>
    <name evidence="9" type="ORF">AWW66_29230</name>
</gene>
<feature type="transmembrane region" description="Helical" evidence="7">
    <location>
        <begin position="6"/>
        <end position="24"/>
    </location>
</feature>
<keyword evidence="4 7" id="KW-0812">Transmembrane</keyword>
<dbReference type="PANTHER" id="PTHR43386">
    <property type="entry name" value="OLIGOPEPTIDE TRANSPORT SYSTEM PERMEASE PROTEIN APPC"/>
    <property type="match status" value="1"/>
</dbReference>
<evidence type="ECO:0000313" key="10">
    <source>
        <dbReference type="Proteomes" id="UP000070620"/>
    </source>
</evidence>
<feature type="transmembrane region" description="Helical" evidence="7">
    <location>
        <begin position="110"/>
        <end position="137"/>
    </location>
</feature>
<protein>
    <recommendedName>
        <fullName evidence="8">ABC transmembrane type-1 domain-containing protein</fullName>
    </recommendedName>
</protein>
<keyword evidence="10" id="KW-1185">Reference proteome</keyword>
<keyword evidence="5 7" id="KW-1133">Transmembrane helix</keyword>
<comment type="similarity">
    <text evidence="7">Belongs to the binding-protein-dependent transport system permease family.</text>
</comment>
<keyword evidence="6 7" id="KW-0472">Membrane</keyword>
<feature type="transmembrane region" description="Helical" evidence="7">
    <location>
        <begin position="232"/>
        <end position="256"/>
    </location>
</feature>
<evidence type="ECO:0000256" key="4">
    <source>
        <dbReference type="ARBA" id="ARBA00022692"/>
    </source>
</evidence>
<organism evidence="9 10">
    <name type="scientific">Micromonospora rosaria</name>
    <dbReference type="NCBI Taxonomy" id="47874"/>
    <lineage>
        <taxon>Bacteria</taxon>
        <taxon>Bacillati</taxon>
        <taxon>Actinomycetota</taxon>
        <taxon>Actinomycetes</taxon>
        <taxon>Micromonosporales</taxon>
        <taxon>Micromonosporaceae</taxon>
        <taxon>Micromonospora</taxon>
    </lineage>
</organism>